<dbReference type="PANTHER" id="PTHR12526">
    <property type="entry name" value="GLYCOSYLTRANSFERASE"/>
    <property type="match status" value="1"/>
</dbReference>
<feature type="domain" description="Glycosyl transferase family 1" evidence="1">
    <location>
        <begin position="150"/>
        <end position="319"/>
    </location>
</feature>
<comment type="caution">
    <text evidence="2">The sequence shown here is derived from an EMBL/GenBank/DDBJ whole genome shotgun (WGS) entry which is preliminary data.</text>
</comment>
<dbReference type="SUPFAM" id="SSF53756">
    <property type="entry name" value="UDP-Glycosyltransferase/glycogen phosphorylase"/>
    <property type="match status" value="1"/>
</dbReference>
<dbReference type="InterPro" id="IPR001296">
    <property type="entry name" value="Glyco_trans_1"/>
</dbReference>
<sequence length="343" mass="38362">MGQEFAALGHEVVHISRSISNLPVREKLNGVEYIRVKGYNTPSSLIKLKWLDLLYSLRAIKMIPEDSDIIVTNTFWSPMLIHKNLSRKVYVSVERFPRGQMKFYKAVGRLRGCSPVICEAIKSEVPSIHQNLISYIPNPVPFDIVPVHIKRTKTILFVGRLHPEKGVHILLKSFKLLEKEVGKDWKLIIIGPSNVQDGGGGDAYCKALNDLSSDLNVEFTGPIYNEKDLISFYASSTIFCYPVQQGSGDAAPVAPREAMAYGCVPVVSELACFNDFIQNNINGLTFNQNAADQEFVLAQTLIKLIRDEKGLKAMSEAAKLIVKRYSPQTVAKLFVQDFKSLKT</sequence>
<accession>A0A2N3V1S3</accession>
<dbReference type="GO" id="GO:0016757">
    <property type="term" value="F:glycosyltransferase activity"/>
    <property type="evidence" value="ECO:0007669"/>
    <property type="project" value="InterPro"/>
</dbReference>
<evidence type="ECO:0000313" key="3">
    <source>
        <dbReference type="Proteomes" id="UP000233782"/>
    </source>
</evidence>
<name>A0A2N3V1S3_9BACT</name>
<dbReference type="Pfam" id="PF00534">
    <property type="entry name" value="Glycos_transf_1"/>
    <property type="match status" value="1"/>
</dbReference>
<dbReference type="AlphaFoldDB" id="A0A2N3V1S3"/>
<dbReference type="EMBL" id="PJMU01000001">
    <property type="protein sequence ID" value="PKV75533.1"/>
    <property type="molecule type" value="Genomic_DNA"/>
</dbReference>
<proteinExistence type="predicted"/>
<protein>
    <submittedName>
        <fullName evidence="2">Glycosyltransferase involved in cell wall biosynthesis</fullName>
    </submittedName>
</protein>
<dbReference type="Proteomes" id="UP000233782">
    <property type="component" value="Unassembled WGS sequence"/>
</dbReference>
<gene>
    <name evidence="2" type="ORF">BD749_0476</name>
</gene>
<organism evidence="2 3">
    <name type="scientific">Pontibacter ramchanderi</name>
    <dbReference type="NCBI Taxonomy" id="1179743"/>
    <lineage>
        <taxon>Bacteria</taxon>
        <taxon>Pseudomonadati</taxon>
        <taxon>Bacteroidota</taxon>
        <taxon>Cytophagia</taxon>
        <taxon>Cytophagales</taxon>
        <taxon>Hymenobacteraceae</taxon>
        <taxon>Pontibacter</taxon>
    </lineage>
</organism>
<evidence type="ECO:0000259" key="1">
    <source>
        <dbReference type="Pfam" id="PF00534"/>
    </source>
</evidence>
<evidence type="ECO:0000313" key="2">
    <source>
        <dbReference type="EMBL" id="PKV75533.1"/>
    </source>
</evidence>
<dbReference type="CDD" id="cd03801">
    <property type="entry name" value="GT4_PimA-like"/>
    <property type="match status" value="1"/>
</dbReference>
<keyword evidence="3" id="KW-1185">Reference proteome</keyword>
<dbReference type="Gene3D" id="3.40.50.2000">
    <property type="entry name" value="Glycogen Phosphorylase B"/>
    <property type="match status" value="2"/>
</dbReference>
<reference evidence="2 3" key="1">
    <citation type="submission" date="2017-12" db="EMBL/GenBank/DDBJ databases">
        <title>Genomic Encyclopedia of Type Strains, Phase III (KMG-III): the genomes of soil and plant-associated and newly described type strains.</title>
        <authorList>
            <person name="Whitman W."/>
        </authorList>
    </citation>
    <scope>NUCLEOTIDE SEQUENCE [LARGE SCALE GENOMIC DNA]</scope>
    <source>
        <strain evidence="2 3">LP43</strain>
    </source>
</reference>
<keyword evidence="2" id="KW-0808">Transferase</keyword>